<feature type="domain" description="Aldehyde dehydrogenase" evidence="2">
    <location>
        <begin position="27"/>
        <end position="205"/>
    </location>
</feature>
<dbReference type="SUPFAM" id="SSF53720">
    <property type="entry name" value="ALDH-like"/>
    <property type="match status" value="1"/>
</dbReference>
<dbReference type="InterPro" id="IPR016162">
    <property type="entry name" value="Ald_DH_N"/>
</dbReference>
<evidence type="ECO:0000256" key="1">
    <source>
        <dbReference type="ARBA" id="ARBA00023002"/>
    </source>
</evidence>
<comment type="caution">
    <text evidence="3">The sequence shown here is derived from an EMBL/GenBank/DDBJ whole genome shotgun (WGS) entry which is preliminary data.</text>
</comment>
<keyword evidence="1" id="KW-0560">Oxidoreductase</keyword>
<dbReference type="Gene3D" id="3.40.605.10">
    <property type="entry name" value="Aldehyde Dehydrogenase, Chain A, domain 1"/>
    <property type="match status" value="1"/>
</dbReference>
<reference evidence="3 4" key="1">
    <citation type="submission" date="2015-10" db="EMBL/GenBank/DDBJ databases">
        <title>Metagenome-Assembled Genomes uncover a global brackish microbiome.</title>
        <authorList>
            <person name="Hugerth L.W."/>
            <person name="Larsson J."/>
            <person name="Alneberg J."/>
            <person name="Lindh M.V."/>
            <person name="Legrand C."/>
            <person name="Pinhassi J."/>
            <person name="Andersson A.F."/>
        </authorList>
    </citation>
    <scope>NUCLEOTIDE SEQUENCE [LARGE SCALE GENOMIC DNA]</scope>
    <source>
        <strain evidence="3">BACL18 MAG-120507-bin52</strain>
    </source>
</reference>
<feature type="non-terminal residue" evidence="3">
    <location>
        <position position="209"/>
    </location>
</feature>
<dbReference type="PANTHER" id="PTHR11699">
    <property type="entry name" value="ALDEHYDE DEHYDROGENASE-RELATED"/>
    <property type="match status" value="1"/>
</dbReference>
<accession>A0A0R2RJQ2</accession>
<evidence type="ECO:0000313" key="3">
    <source>
        <dbReference type="EMBL" id="KRO62678.1"/>
    </source>
</evidence>
<sequence>MSKNGLNGKSGRLDVRKTYKMLIGGAFVRSESGRALDVEAPGGKWLGHVCRASRKDFRNAVVAARKAVDGWAATSAYLKGQILYRAAEMMEGRSSSLCEVLQSVGHSSAAAKSEVSQSIDLLVYYAGWADKYLQIFGSVNPVSSPYFNFSVTEPMGVVGYVAGEKRPLLDLVSGIAPIVVGGNSVITLSTGRSAVAAMELGEVLATSDI</sequence>
<name>A0A0R2RJQ2_9BACT</name>
<dbReference type="Proteomes" id="UP000051269">
    <property type="component" value="Unassembled WGS sequence"/>
</dbReference>
<dbReference type="Pfam" id="PF00171">
    <property type="entry name" value="Aldedh"/>
    <property type="match status" value="1"/>
</dbReference>
<gene>
    <name evidence="3" type="ORF">ABR82_01515</name>
</gene>
<proteinExistence type="predicted"/>
<evidence type="ECO:0000313" key="4">
    <source>
        <dbReference type="Proteomes" id="UP000051269"/>
    </source>
</evidence>
<dbReference type="AlphaFoldDB" id="A0A0R2RJQ2"/>
<evidence type="ECO:0000259" key="2">
    <source>
        <dbReference type="Pfam" id="PF00171"/>
    </source>
</evidence>
<dbReference type="GO" id="GO:0016491">
    <property type="term" value="F:oxidoreductase activity"/>
    <property type="evidence" value="ECO:0007669"/>
    <property type="project" value="UniProtKB-KW"/>
</dbReference>
<organism evidence="3 4">
    <name type="scientific">Verrucomicrobia subdivision 6 bacterium BACL9 MAG-120507-bin52</name>
    <dbReference type="NCBI Taxonomy" id="1655590"/>
    <lineage>
        <taxon>Bacteria</taxon>
        <taxon>Pseudomonadati</taxon>
        <taxon>Verrucomicrobiota</taxon>
        <taxon>Verrucomicrobiia</taxon>
        <taxon>Verrucomicrobiales</taxon>
        <taxon>Verrucomicrobia subdivision 6</taxon>
    </lineage>
</organism>
<dbReference type="InterPro" id="IPR015590">
    <property type="entry name" value="Aldehyde_DH_dom"/>
</dbReference>
<dbReference type="EMBL" id="LIBO01000045">
    <property type="protein sequence ID" value="KRO62678.1"/>
    <property type="molecule type" value="Genomic_DNA"/>
</dbReference>
<protein>
    <submittedName>
        <fullName evidence="3">Aldehyde dehydrogenase</fullName>
    </submittedName>
</protein>
<dbReference type="InterPro" id="IPR016161">
    <property type="entry name" value="Ald_DH/histidinol_DH"/>
</dbReference>